<gene>
    <name evidence="1" type="ORF">HGQ17_00905</name>
</gene>
<accession>A0A7X8YCZ4</accession>
<dbReference type="RefSeq" id="WP_168886083.1">
    <property type="nucleotide sequence ID" value="NZ_JABAHY010000001.1"/>
</dbReference>
<proteinExistence type="predicted"/>
<dbReference type="EMBL" id="JABAHY010000001">
    <property type="protein sequence ID" value="NLS08587.1"/>
    <property type="molecule type" value="Genomic_DNA"/>
</dbReference>
<reference evidence="1 2" key="1">
    <citation type="submission" date="2020-04" db="EMBL/GenBank/DDBJ databases">
        <title>Nesterenkonia sp. nov., isolated from marine sediment.</title>
        <authorList>
            <person name="Zhang G."/>
        </authorList>
    </citation>
    <scope>NUCLEOTIDE SEQUENCE [LARGE SCALE GENOMIC DNA]</scope>
    <source>
        <strain evidence="1 2">MY13</strain>
    </source>
</reference>
<protein>
    <submittedName>
        <fullName evidence="1">Uncharacterized protein</fullName>
    </submittedName>
</protein>
<dbReference type="AlphaFoldDB" id="A0A7X8YCZ4"/>
<evidence type="ECO:0000313" key="2">
    <source>
        <dbReference type="Proteomes" id="UP000523139"/>
    </source>
</evidence>
<name>A0A7X8YCZ4_9MICC</name>
<organism evidence="1 2">
    <name type="scientific">Nesterenkonia sedimenti</name>
    <dbReference type="NCBI Taxonomy" id="1463632"/>
    <lineage>
        <taxon>Bacteria</taxon>
        <taxon>Bacillati</taxon>
        <taxon>Actinomycetota</taxon>
        <taxon>Actinomycetes</taxon>
        <taxon>Micrococcales</taxon>
        <taxon>Micrococcaceae</taxon>
        <taxon>Nesterenkonia</taxon>
    </lineage>
</organism>
<sequence length="205" mass="22571">MPQHLVPNSVIEASLLFAVGYDSPAGDPAVLPEAMTAELHEALAAQDCAHLAEEVFGTVAAGWQLRAGTQGTTIAVNRYSTLRRRFLDSHGLKPIKGKNVWPVGSTTILKRYGGSWSQALQAFGFQASDNFRPAGFGAPRFSEEKFLQALRDFVKDAYDKGYLTSYQNYVSWRKEQVAQGRKDLPSGPTMRNTYGTWAKALINVQ</sequence>
<evidence type="ECO:0000313" key="1">
    <source>
        <dbReference type="EMBL" id="NLS08587.1"/>
    </source>
</evidence>
<comment type="caution">
    <text evidence="1">The sequence shown here is derived from an EMBL/GenBank/DDBJ whole genome shotgun (WGS) entry which is preliminary data.</text>
</comment>
<keyword evidence="2" id="KW-1185">Reference proteome</keyword>
<dbReference type="Proteomes" id="UP000523139">
    <property type="component" value="Unassembled WGS sequence"/>
</dbReference>